<dbReference type="AlphaFoldDB" id="A0A103YNT3"/>
<accession>A0A103YNT3</accession>
<dbReference type="GO" id="GO:0005576">
    <property type="term" value="C:extracellular region"/>
    <property type="evidence" value="ECO:0007669"/>
    <property type="project" value="UniProtKB-SubCell"/>
</dbReference>
<organism evidence="8 9">
    <name type="scientific">Cynara cardunculus var. scolymus</name>
    <name type="common">Globe artichoke</name>
    <name type="synonym">Cynara scolymus</name>
    <dbReference type="NCBI Taxonomy" id="59895"/>
    <lineage>
        <taxon>Eukaryota</taxon>
        <taxon>Viridiplantae</taxon>
        <taxon>Streptophyta</taxon>
        <taxon>Embryophyta</taxon>
        <taxon>Tracheophyta</taxon>
        <taxon>Spermatophyta</taxon>
        <taxon>Magnoliopsida</taxon>
        <taxon>eudicotyledons</taxon>
        <taxon>Gunneridae</taxon>
        <taxon>Pentapetalae</taxon>
        <taxon>asterids</taxon>
        <taxon>campanulids</taxon>
        <taxon>Asterales</taxon>
        <taxon>Asteraceae</taxon>
        <taxon>Carduoideae</taxon>
        <taxon>Cardueae</taxon>
        <taxon>Carduinae</taxon>
        <taxon>Cynara</taxon>
    </lineage>
</organism>
<dbReference type="GO" id="GO:0005179">
    <property type="term" value="F:hormone activity"/>
    <property type="evidence" value="ECO:0007669"/>
    <property type="project" value="UniProtKB-KW"/>
</dbReference>
<dbReference type="PANTHER" id="PTHR33136:SF106">
    <property type="entry name" value="RALF-LIKE 22-RELATED"/>
    <property type="match status" value="1"/>
</dbReference>
<keyword evidence="9" id="KW-1185">Reference proteome</keyword>
<name>A0A103YNT3_CYNCS</name>
<dbReference type="PANTHER" id="PTHR33136">
    <property type="entry name" value="RAPID ALKALINIZATION FACTOR-LIKE"/>
    <property type="match status" value="1"/>
</dbReference>
<reference evidence="8 9" key="1">
    <citation type="journal article" date="2016" name="Sci. Rep.">
        <title>The genome sequence of the outbreeding globe artichoke constructed de novo incorporating a phase-aware low-pass sequencing strategy of F1 progeny.</title>
        <authorList>
            <person name="Scaglione D."/>
            <person name="Reyes-Chin-Wo S."/>
            <person name="Acquadro A."/>
            <person name="Froenicke L."/>
            <person name="Portis E."/>
            <person name="Beitel C."/>
            <person name="Tirone M."/>
            <person name="Mauro R."/>
            <person name="Lo Monaco A."/>
            <person name="Mauromicale G."/>
            <person name="Faccioli P."/>
            <person name="Cattivelli L."/>
            <person name="Rieseberg L."/>
            <person name="Michelmore R."/>
            <person name="Lanteri S."/>
        </authorList>
    </citation>
    <scope>NUCLEOTIDE SEQUENCE [LARGE SCALE GENOMIC DNA]</scope>
    <source>
        <strain evidence="8">2C</strain>
    </source>
</reference>
<evidence type="ECO:0000256" key="1">
    <source>
        <dbReference type="ARBA" id="ARBA00004613"/>
    </source>
</evidence>
<evidence type="ECO:0000256" key="5">
    <source>
        <dbReference type="ARBA" id="ARBA00022729"/>
    </source>
</evidence>
<dbReference type="EMBL" id="LEKV01000001">
    <property type="protein sequence ID" value="KVI12504.1"/>
    <property type="molecule type" value="Genomic_DNA"/>
</dbReference>
<protein>
    <submittedName>
        <fullName evidence="8">Rapid ALkalinization Factor</fullName>
    </submittedName>
</protein>
<dbReference type="Proteomes" id="UP000243975">
    <property type="component" value="Unassembled WGS sequence"/>
</dbReference>
<keyword evidence="6" id="KW-1015">Disulfide bond</keyword>
<dbReference type="GO" id="GO:0009506">
    <property type="term" value="C:plasmodesma"/>
    <property type="evidence" value="ECO:0007669"/>
    <property type="project" value="TreeGrafter"/>
</dbReference>
<evidence type="ECO:0000313" key="9">
    <source>
        <dbReference type="Proteomes" id="UP000243975"/>
    </source>
</evidence>
<evidence type="ECO:0000256" key="2">
    <source>
        <dbReference type="ARBA" id="ARBA00009178"/>
    </source>
</evidence>
<comment type="similarity">
    <text evidence="2">Belongs to the plant rapid alkalinization factor (RALF) family.</text>
</comment>
<comment type="subcellular location">
    <subcellularLocation>
        <location evidence="1">Secreted</location>
    </subcellularLocation>
</comment>
<dbReference type="Gramene" id="KVI12504">
    <property type="protein sequence ID" value="KVI12504"/>
    <property type="gene ID" value="Ccrd_009098"/>
</dbReference>
<keyword evidence="5 7" id="KW-0732">Signal</keyword>
<dbReference type="Pfam" id="PF05498">
    <property type="entry name" value="RALF"/>
    <property type="match status" value="2"/>
</dbReference>
<evidence type="ECO:0000256" key="3">
    <source>
        <dbReference type="ARBA" id="ARBA00022525"/>
    </source>
</evidence>
<dbReference type="GO" id="GO:0019722">
    <property type="term" value="P:calcium-mediated signaling"/>
    <property type="evidence" value="ECO:0007669"/>
    <property type="project" value="TreeGrafter"/>
</dbReference>
<gene>
    <name evidence="8" type="ORF">Ccrd_009098</name>
</gene>
<keyword evidence="4" id="KW-0372">Hormone</keyword>
<dbReference type="InterPro" id="IPR008801">
    <property type="entry name" value="RALF"/>
</dbReference>
<sequence>MPSSTNLLLLQLVISALMLSATAGTTTGDEFTWTSKQIGGCRGSIAECMGLGGGEMEMESESSRRILATTDYISYEALQGNNIPCSQRGASYYNCQSGGQANPYQRGCSFVISALMLSAFIMSPAAAGTIAGDEFTWISKQVGGGGCTGSIAECMGGGEMEMESESTRRILATTNYISYGALQGNNIPCSQRGASYYNCQSGGQANPYQRGCSTITRCQR</sequence>
<evidence type="ECO:0000256" key="4">
    <source>
        <dbReference type="ARBA" id="ARBA00022702"/>
    </source>
</evidence>
<comment type="caution">
    <text evidence="8">The sequence shown here is derived from an EMBL/GenBank/DDBJ whole genome shotgun (WGS) entry which is preliminary data.</text>
</comment>
<proteinExistence type="inferred from homology"/>
<feature type="signal peptide" evidence="7">
    <location>
        <begin position="1"/>
        <end position="24"/>
    </location>
</feature>
<evidence type="ECO:0000256" key="6">
    <source>
        <dbReference type="ARBA" id="ARBA00023157"/>
    </source>
</evidence>
<feature type="chain" id="PRO_5007119883" evidence="7">
    <location>
        <begin position="25"/>
        <end position="220"/>
    </location>
</feature>
<evidence type="ECO:0000313" key="8">
    <source>
        <dbReference type="EMBL" id="KVI12504.1"/>
    </source>
</evidence>
<evidence type="ECO:0000256" key="7">
    <source>
        <dbReference type="SAM" id="SignalP"/>
    </source>
</evidence>
<keyword evidence="3" id="KW-0964">Secreted</keyword>